<name>A0A150K945_HEYCO</name>
<reference evidence="3 4" key="1">
    <citation type="submission" date="2016-01" db="EMBL/GenBank/DDBJ databases">
        <title>Genome Sequences of Twelve Sporeforming Bacillus Species Isolated from Foods.</title>
        <authorList>
            <person name="Berendsen E.M."/>
            <person name="Wells-Bennik M.H."/>
            <person name="Krawcyk A.O."/>
            <person name="De Jong A."/>
            <person name="Holsappel S."/>
            <person name="Eijlander R.T."/>
            <person name="Kuipers O.P."/>
        </authorList>
    </citation>
    <scope>NUCLEOTIDE SEQUENCE [LARGE SCALE GENOMIC DNA]</scope>
    <source>
        <strain evidence="1 3">B4098</strain>
        <strain evidence="2 4">B4099</strain>
    </source>
</reference>
<accession>A0A150K945</accession>
<evidence type="ECO:0000313" key="4">
    <source>
        <dbReference type="Proteomes" id="UP000075304"/>
    </source>
</evidence>
<protein>
    <submittedName>
        <fullName evidence="2">Uncharacterized protein</fullName>
    </submittedName>
</protein>
<evidence type="ECO:0000313" key="3">
    <source>
        <dbReference type="Proteomes" id="UP000075288"/>
    </source>
</evidence>
<organism evidence="2 4">
    <name type="scientific">Heyndrickxia coagulans</name>
    <name type="common">Weizmannia coagulans</name>
    <dbReference type="NCBI Taxonomy" id="1398"/>
    <lineage>
        <taxon>Bacteria</taxon>
        <taxon>Bacillati</taxon>
        <taxon>Bacillota</taxon>
        <taxon>Bacilli</taxon>
        <taxon>Bacillales</taxon>
        <taxon>Bacillaceae</taxon>
        <taxon>Heyndrickxia</taxon>
    </lineage>
</organism>
<sequence>MPEKFHNRCFAPALFPHTLYKFRFIDKMSMIKTANDVIMRTNICSYERRMHVLCN</sequence>
<dbReference type="EMBL" id="LQYG01000047">
    <property type="protein sequence ID" value="KYC62601.1"/>
    <property type="molecule type" value="Genomic_DNA"/>
</dbReference>
<dbReference type="AlphaFoldDB" id="A0A150K945"/>
<evidence type="ECO:0000313" key="2">
    <source>
        <dbReference type="EMBL" id="KYC65881.1"/>
    </source>
</evidence>
<comment type="caution">
    <text evidence="2">The sequence shown here is derived from an EMBL/GenBank/DDBJ whole genome shotgun (WGS) entry which is preliminary data.</text>
</comment>
<dbReference type="Proteomes" id="UP000075288">
    <property type="component" value="Unassembled WGS sequence"/>
</dbReference>
<dbReference type="PATRIC" id="fig|1398.25.peg.251"/>
<dbReference type="EMBL" id="LQYI01000085">
    <property type="protein sequence ID" value="KYC65881.1"/>
    <property type="molecule type" value="Genomic_DNA"/>
</dbReference>
<evidence type="ECO:0000313" key="1">
    <source>
        <dbReference type="EMBL" id="KYC62601.1"/>
    </source>
</evidence>
<proteinExistence type="predicted"/>
<dbReference type="Proteomes" id="UP000075304">
    <property type="component" value="Unassembled WGS sequence"/>
</dbReference>
<gene>
    <name evidence="1" type="ORF">B4098_3232</name>
    <name evidence="2" type="ORF">B4099_3511</name>
</gene>